<evidence type="ECO:0000256" key="1">
    <source>
        <dbReference type="SAM" id="MobiDB-lite"/>
    </source>
</evidence>
<protein>
    <recommendedName>
        <fullName evidence="4">HTH CENPB-type domain-containing protein</fullName>
    </recommendedName>
</protein>
<comment type="caution">
    <text evidence="2">The sequence shown here is derived from an EMBL/GenBank/DDBJ whole genome shotgun (WGS) entry which is preliminary data.</text>
</comment>
<keyword evidence="3" id="KW-1185">Reference proteome</keyword>
<feature type="compositionally biased region" description="Basic and acidic residues" evidence="1">
    <location>
        <begin position="101"/>
        <end position="118"/>
    </location>
</feature>
<accession>A0ABN8XJP1</accession>
<evidence type="ECO:0000313" key="2">
    <source>
        <dbReference type="EMBL" id="CAI9149079.1"/>
    </source>
</evidence>
<dbReference type="Proteomes" id="UP001176941">
    <property type="component" value="Unassembled WGS sequence"/>
</dbReference>
<gene>
    <name evidence="2" type="ORF">MRATA1EN1_LOCUS30697</name>
</gene>
<evidence type="ECO:0000313" key="3">
    <source>
        <dbReference type="Proteomes" id="UP001176941"/>
    </source>
</evidence>
<proteinExistence type="predicted"/>
<name>A0ABN8XJP1_RANTA</name>
<organism evidence="2 3">
    <name type="scientific">Rangifer tarandus platyrhynchus</name>
    <name type="common">Svalbard reindeer</name>
    <dbReference type="NCBI Taxonomy" id="3082113"/>
    <lineage>
        <taxon>Eukaryota</taxon>
        <taxon>Metazoa</taxon>
        <taxon>Chordata</taxon>
        <taxon>Craniata</taxon>
        <taxon>Vertebrata</taxon>
        <taxon>Euteleostomi</taxon>
        <taxon>Mammalia</taxon>
        <taxon>Eutheria</taxon>
        <taxon>Laurasiatheria</taxon>
        <taxon>Artiodactyla</taxon>
        <taxon>Ruminantia</taxon>
        <taxon>Pecora</taxon>
        <taxon>Cervidae</taxon>
        <taxon>Odocoileinae</taxon>
        <taxon>Rangifer</taxon>
    </lineage>
</organism>
<sequence length="125" mass="13625">MGRTTCSDALTTGPLRQNACTLLQGKGVRFTSADAWFEFFNRRSLADVRSCTIRAPEVKKAAPTGCQEGGVNADIVRRTVEVQQPAAAASQKLFAHACQPRRGEGRHSRNHSAGREGRTPSFYFA</sequence>
<reference evidence="2" key="1">
    <citation type="submission" date="2023-04" db="EMBL/GenBank/DDBJ databases">
        <authorList>
            <consortium name="ELIXIR-Norway"/>
        </authorList>
    </citation>
    <scope>NUCLEOTIDE SEQUENCE [LARGE SCALE GENOMIC DNA]</scope>
</reference>
<feature type="region of interest" description="Disordered" evidence="1">
    <location>
        <begin position="97"/>
        <end position="125"/>
    </location>
</feature>
<dbReference type="EMBL" id="CATKSN020000120">
    <property type="protein sequence ID" value="CAI9149079.1"/>
    <property type="molecule type" value="Genomic_DNA"/>
</dbReference>
<evidence type="ECO:0008006" key="4">
    <source>
        <dbReference type="Google" id="ProtNLM"/>
    </source>
</evidence>